<feature type="transmembrane region" description="Helical" evidence="1">
    <location>
        <begin position="159"/>
        <end position="179"/>
    </location>
</feature>
<feature type="transmembrane region" description="Helical" evidence="1">
    <location>
        <begin position="126"/>
        <end position="147"/>
    </location>
</feature>
<evidence type="ECO:0000256" key="1">
    <source>
        <dbReference type="SAM" id="Phobius"/>
    </source>
</evidence>
<feature type="transmembrane region" description="Helical" evidence="1">
    <location>
        <begin position="199"/>
        <end position="219"/>
    </location>
</feature>
<keyword evidence="1" id="KW-0812">Transmembrane</keyword>
<feature type="transmembrane region" description="Helical" evidence="1">
    <location>
        <begin position="25"/>
        <end position="46"/>
    </location>
</feature>
<accession>A0A517SHZ1</accession>
<sequence length="229" mass="25059">MIDRIGPPSPTRPDRDFAPLPMRRFPWPVVGFTLLYLAPAIVVAIRTGNGEFLFYIAVMAVLLSVMIVVHRRVQLSGWALWGLSVWGLLHMAGGLLPVPESWPINGTKRVLYSWWLIPERLKYDHVVHAFGFGVTTLVCWEGLRSIIASFTGQRVRPSLGMLTLAAAAGMGFGALNEVIEFVATLLVPETNVGGYINTGWDLVSNLAGCAIAVVAIRLFDRGVPAESPH</sequence>
<keyword evidence="1" id="KW-0472">Membrane</keyword>
<dbReference type="InParanoid" id="A0A517SHZ1"/>
<evidence type="ECO:0000313" key="2">
    <source>
        <dbReference type="EMBL" id="QDT55739.1"/>
    </source>
</evidence>
<keyword evidence="1" id="KW-1133">Transmembrane helix</keyword>
<dbReference type="Pfam" id="PF09997">
    <property type="entry name" value="DUF2238"/>
    <property type="match status" value="1"/>
</dbReference>
<organism evidence="2 3">
    <name type="scientific">Caulifigura coniformis</name>
    <dbReference type="NCBI Taxonomy" id="2527983"/>
    <lineage>
        <taxon>Bacteria</taxon>
        <taxon>Pseudomonadati</taxon>
        <taxon>Planctomycetota</taxon>
        <taxon>Planctomycetia</taxon>
        <taxon>Planctomycetales</taxon>
        <taxon>Planctomycetaceae</taxon>
        <taxon>Caulifigura</taxon>
    </lineage>
</organism>
<protein>
    <recommendedName>
        <fullName evidence="4">Inner membrane protein YjdF</fullName>
    </recommendedName>
</protein>
<keyword evidence="3" id="KW-1185">Reference proteome</keyword>
<proteinExistence type="predicted"/>
<dbReference type="KEGG" id="ccos:Pan44_37860"/>
<gene>
    <name evidence="2" type="ORF">Pan44_37860</name>
</gene>
<reference evidence="2 3" key="1">
    <citation type="submission" date="2019-02" db="EMBL/GenBank/DDBJ databases">
        <title>Deep-cultivation of Planctomycetes and their phenomic and genomic characterization uncovers novel biology.</title>
        <authorList>
            <person name="Wiegand S."/>
            <person name="Jogler M."/>
            <person name="Boedeker C."/>
            <person name="Pinto D."/>
            <person name="Vollmers J."/>
            <person name="Rivas-Marin E."/>
            <person name="Kohn T."/>
            <person name="Peeters S.H."/>
            <person name="Heuer A."/>
            <person name="Rast P."/>
            <person name="Oberbeckmann S."/>
            <person name="Bunk B."/>
            <person name="Jeske O."/>
            <person name="Meyerdierks A."/>
            <person name="Storesund J.E."/>
            <person name="Kallscheuer N."/>
            <person name="Luecker S."/>
            <person name="Lage O.M."/>
            <person name="Pohl T."/>
            <person name="Merkel B.J."/>
            <person name="Hornburger P."/>
            <person name="Mueller R.-W."/>
            <person name="Bruemmer F."/>
            <person name="Labrenz M."/>
            <person name="Spormann A.M."/>
            <person name="Op den Camp H."/>
            <person name="Overmann J."/>
            <person name="Amann R."/>
            <person name="Jetten M.S.M."/>
            <person name="Mascher T."/>
            <person name="Medema M.H."/>
            <person name="Devos D.P."/>
            <person name="Kaster A.-K."/>
            <person name="Ovreas L."/>
            <person name="Rohde M."/>
            <person name="Galperin M.Y."/>
            <person name="Jogler C."/>
        </authorList>
    </citation>
    <scope>NUCLEOTIDE SEQUENCE [LARGE SCALE GENOMIC DNA]</scope>
    <source>
        <strain evidence="2 3">Pan44</strain>
    </source>
</reference>
<dbReference type="Proteomes" id="UP000315700">
    <property type="component" value="Chromosome"/>
</dbReference>
<dbReference type="AlphaFoldDB" id="A0A517SHZ1"/>
<name>A0A517SHZ1_9PLAN</name>
<feature type="transmembrane region" description="Helical" evidence="1">
    <location>
        <begin position="78"/>
        <end position="98"/>
    </location>
</feature>
<dbReference type="InterPro" id="IPR014509">
    <property type="entry name" value="YjdF-like"/>
</dbReference>
<feature type="transmembrane region" description="Helical" evidence="1">
    <location>
        <begin position="52"/>
        <end position="69"/>
    </location>
</feature>
<dbReference type="EMBL" id="CP036271">
    <property type="protein sequence ID" value="QDT55739.1"/>
    <property type="molecule type" value="Genomic_DNA"/>
</dbReference>
<evidence type="ECO:0008006" key="4">
    <source>
        <dbReference type="Google" id="ProtNLM"/>
    </source>
</evidence>
<evidence type="ECO:0000313" key="3">
    <source>
        <dbReference type="Proteomes" id="UP000315700"/>
    </source>
</evidence>
<dbReference type="OrthoDB" id="274748at2"/>